<gene>
    <name evidence="1" type="ORF">DY048_07860</name>
</gene>
<evidence type="ECO:0008006" key="3">
    <source>
        <dbReference type="Google" id="ProtNLM"/>
    </source>
</evidence>
<accession>A0ABY2YRD3</accession>
<keyword evidence="2" id="KW-1185">Reference proteome</keyword>
<organism evidence="1 2">
    <name type="scientific">Apilactobacillus timberlakei</name>
    <dbReference type="NCBI Taxonomy" id="2008380"/>
    <lineage>
        <taxon>Bacteria</taxon>
        <taxon>Bacillati</taxon>
        <taxon>Bacillota</taxon>
        <taxon>Bacilli</taxon>
        <taxon>Lactobacillales</taxon>
        <taxon>Lactobacillaceae</taxon>
        <taxon>Apilactobacillus</taxon>
    </lineage>
</organism>
<proteinExistence type="predicted"/>
<sequence>MKQLRIYTLKDKKSAKEYLSNHWTKHMKSLPKFGINVDNVFMEKNSLDYCRVFAIVSTEKDNLIEMNKKYMNSNDFIDDMSGFNMDNIIKVEDINLIEFYK</sequence>
<dbReference type="EMBL" id="QUAM01000009">
    <property type="protein sequence ID" value="TPR12304.1"/>
    <property type="molecule type" value="Genomic_DNA"/>
</dbReference>
<name>A0ABY2YRD3_9LACO</name>
<evidence type="ECO:0000313" key="2">
    <source>
        <dbReference type="Proteomes" id="UP000767392"/>
    </source>
</evidence>
<evidence type="ECO:0000313" key="1">
    <source>
        <dbReference type="EMBL" id="TPR12304.1"/>
    </source>
</evidence>
<dbReference type="RefSeq" id="WP_105988461.1">
    <property type="nucleotide sequence ID" value="NZ_POST01000008.1"/>
</dbReference>
<comment type="caution">
    <text evidence="1">The sequence shown here is derived from an EMBL/GenBank/DDBJ whole genome shotgun (WGS) entry which is preliminary data.</text>
</comment>
<dbReference type="Proteomes" id="UP000767392">
    <property type="component" value="Unassembled WGS sequence"/>
</dbReference>
<reference evidence="1 2" key="1">
    <citation type="submission" date="2018-08" db="EMBL/GenBank/DDBJ databases">
        <title>Comparative genomics of wild bee and flower associated Lactobacillus reveals potential adaptation to the bee host.</title>
        <authorList>
            <person name="Vuong H.Q."/>
            <person name="Mcfrederick Q.S."/>
        </authorList>
    </citation>
    <scope>NUCLEOTIDE SEQUENCE [LARGE SCALE GENOMIC DNA]</scope>
    <source>
        <strain evidence="1 2">HV_04</strain>
    </source>
</reference>
<protein>
    <recommendedName>
        <fullName evidence="3">NIPSNAP domain-containing protein</fullName>
    </recommendedName>
</protein>